<evidence type="ECO:0000313" key="1">
    <source>
        <dbReference type="EMBL" id="KAI3694390.1"/>
    </source>
</evidence>
<comment type="caution">
    <text evidence="1">The sequence shown here is derived from an EMBL/GenBank/DDBJ whole genome shotgun (WGS) entry which is preliminary data.</text>
</comment>
<name>A0ACB8ZE53_9ASTR</name>
<protein>
    <submittedName>
        <fullName evidence="1">Uncharacterized protein</fullName>
    </submittedName>
</protein>
<gene>
    <name evidence="1" type="ORF">L1987_77355</name>
</gene>
<keyword evidence="2" id="KW-1185">Reference proteome</keyword>
<proteinExistence type="predicted"/>
<accession>A0ACB8ZE53</accession>
<reference evidence="2" key="1">
    <citation type="journal article" date="2022" name="Mol. Ecol. Resour.">
        <title>The genomes of chicory, endive, great burdock and yacon provide insights into Asteraceae palaeo-polyploidization history and plant inulin production.</title>
        <authorList>
            <person name="Fan W."/>
            <person name="Wang S."/>
            <person name="Wang H."/>
            <person name="Wang A."/>
            <person name="Jiang F."/>
            <person name="Liu H."/>
            <person name="Zhao H."/>
            <person name="Xu D."/>
            <person name="Zhang Y."/>
        </authorList>
    </citation>
    <scope>NUCLEOTIDE SEQUENCE [LARGE SCALE GENOMIC DNA]</scope>
    <source>
        <strain evidence="2">cv. Yunnan</strain>
    </source>
</reference>
<evidence type="ECO:0000313" key="2">
    <source>
        <dbReference type="Proteomes" id="UP001056120"/>
    </source>
</evidence>
<sequence>MQMHKLNYFKYNNFKARNSTNKPCQKKVMDSAGSLFSVFSNDILKDMYILTEGKIALVGCGGVSSGEDAY</sequence>
<dbReference type="Proteomes" id="UP001056120">
    <property type="component" value="Linkage Group LG26"/>
</dbReference>
<dbReference type="EMBL" id="CM042043">
    <property type="protein sequence ID" value="KAI3694390.1"/>
    <property type="molecule type" value="Genomic_DNA"/>
</dbReference>
<organism evidence="1 2">
    <name type="scientific">Smallanthus sonchifolius</name>
    <dbReference type="NCBI Taxonomy" id="185202"/>
    <lineage>
        <taxon>Eukaryota</taxon>
        <taxon>Viridiplantae</taxon>
        <taxon>Streptophyta</taxon>
        <taxon>Embryophyta</taxon>
        <taxon>Tracheophyta</taxon>
        <taxon>Spermatophyta</taxon>
        <taxon>Magnoliopsida</taxon>
        <taxon>eudicotyledons</taxon>
        <taxon>Gunneridae</taxon>
        <taxon>Pentapetalae</taxon>
        <taxon>asterids</taxon>
        <taxon>campanulids</taxon>
        <taxon>Asterales</taxon>
        <taxon>Asteraceae</taxon>
        <taxon>Asteroideae</taxon>
        <taxon>Heliantheae alliance</taxon>
        <taxon>Millerieae</taxon>
        <taxon>Smallanthus</taxon>
    </lineage>
</organism>
<reference evidence="1 2" key="2">
    <citation type="journal article" date="2022" name="Mol. Ecol. Resour.">
        <title>The genomes of chicory, endive, great burdock and yacon provide insights into Asteraceae paleo-polyploidization history and plant inulin production.</title>
        <authorList>
            <person name="Fan W."/>
            <person name="Wang S."/>
            <person name="Wang H."/>
            <person name="Wang A."/>
            <person name="Jiang F."/>
            <person name="Liu H."/>
            <person name="Zhao H."/>
            <person name="Xu D."/>
            <person name="Zhang Y."/>
        </authorList>
    </citation>
    <scope>NUCLEOTIDE SEQUENCE [LARGE SCALE GENOMIC DNA]</scope>
    <source>
        <strain evidence="2">cv. Yunnan</strain>
        <tissue evidence="1">Leaves</tissue>
    </source>
</reference>